<dbReference type="Proteomes" id="UP000193498">
    <property type="component" value="Unassembled WGS sequence"/>
</dbReference>
<dbReference type="InterPro" id="IPR052740">
    <property type="entry name" value="CE4"/>
</dbReference>
<keyword evidence="1" id="KW-0732">Signal</keyword>
<feature type="domain" description="NodB homology" evidence="2">
    <location>
        <begin position="53"/>
        <end position="173"/>
    </location>
</feature>
<evidence type="ECO:0000313" key="4">
    <source>
        <dbReference type="Proteomes" id="UP000193498"/>
    </source>
</evidence>
<feature type="signal peptide" evidence="1">
    <location>
        <begin position="1"/>
        <end position="23"/>
    </location>
</feature>
<dbReference type="Pfam" id="PF01522">
    <property type="entry name" value="Polysacc_deac_1"/>
    <property type="match status" value="1"/>
</dbReference>
<name>A0A1Y1XA28_9FUNG</name>
<evidence type="ECO:0000259" key="2">
    <source>
        <dbReference type="Pfam" id="PF01522"/>
    </source>
</evidence>
<evidence type="ECO:0000313" key="3">
    <source>
        <dbReference type="EMBL" id="ORX82577.1"/>
    </source>
</evidence>
<dbReference type="GO" id="GO:0005975">
    <property type="term" value="P:carbohydrate metabolic process"/>
    <property type="evidence" value="ECO:0007669"/>
    <property type="project" value="InterPro"/>
</dbReference>
<keyword evidence="4" id="KW-1185">Reference proteome</keyword>
<evidence type="ECO:0000256" key="1">
    <source>
        <dbReference type="SAM" id="SignalP"/>
    </source>
</evidence>
<dbReference type="AlphaFoldDB" id="A0A1Y1XA28"/>
<dbReference type="CDD" id="cd10919">
    <property type="entry name" value="CE4_CDA_like"/>
    <property type="match status" value="1"/>
</dbReference>
<organism evidence="3 4">
    <name type="scientific">Basidiobolus meristosporus CBS 931.73</name>
    <dbReference type="NCBI Taxonomy" id="1314790"/>
    <lineage>
        <taxon>Eukaryota</taxon>
        <taxon>Fungi</taxon>
        <taxon>Fungi incertae sedis</taxon>
        <taxon>Zoopagomycota</taxon>
        <taxon>Entomophthoromycotina</taxon>
        <taxon>Basidiobolomycetes</taxon>
        <taxon>Basidiobolales</taxon>
        <taxon>Basidiobolaceae</taxon>
        <taxon>Basidiobolus</taxon>
    </lineage>
</organism>
<dbReference type="InterPro" id="IPR011330">
    <property type="entry name" value="Glyco_hydro/deAcase_b/a-brl"/>
</dbReference>
<reference evidence="3 4" key="1">
    <citation type="submission" date="2016-07" db="EMBL/GenBank/DDBJ databases">
        <title>Pervasive Adenine N6-methylation of Active Genes in Fungi.</title>
        <authorList>
            <consortium name="DOE Joint Genome Institute"/>
            <person name="Mondo S.J."/>
            <person name="Dannebaum R.O."/>
            <person name="Kuo R.C."/>
            <person name="Labutti K."/>
            <person name="Haridas S."/>
            <person name="Kuo A."/>
            <person name="Salamov A."/>
            <person name="Ahrendt S.R."/>
            <person name="Lipzen A."/>
            <person name="Sullivan W."/>
            <person name="Andreopoulos W.B."/>
            <person name="Clum A."/>
            <person name="Lindquist E."/>
            <person name="Daum C."/>
            <person name="Ramamoorthy G.K."/>
            <person name="Gryganskyi A."/>
            <person name="Culley D."/>
            <person name="Magnuson J.K."/>
            <person name="James T.Y."/>
            <person name="O'Malley M.A."/>
            <person name="Stajich J.E."/>
            <person name="Spatafora J.W."/>
            <person name="Visel A."/>
            <person name="Grigoriev I.V."/>
        </authorList>
    </citation>
    <scope>NUCLEOTIDE SEQUENCE [LARGE SCALE GENOMIC DNA]</scope>
    <source>
        <strain evidence="3 4">CBS 931.73</strain>
    </source>
</reference>
<proteinExistence type="predicted"/>
<protein>
    <recommendedName>
        <fullName evidence="2">NodB homology domain-containing protein</fullName>
    </recommendedName>
</protein>
<dbReference type="OrthoDB" id="504708at2759"/>
<sequence>MISLLSQLTVVLLSLALPQQLQAAYSCDPTTCVLPKCNCASSNPPGGITGSNAPQFVTITFDDAVQAYTFPAALDVLSSHKNPNGCPALGTFYVSTQYTDYDLVTQWYGMGHEVACHTMNHVGDPSKEEMGGSRLAINSFAGIPRGKLAGFRAPFLNYSANTFKNAVDLGFEYDSSITALDTDSYWPYTLDNGLANDCYSGICDAGLKLPGFWEIPMYAVMDGVTPHLMDPNLDSKPETVLQWLKDNFNRHYNGNRAPFGIYLHPAHISKSPGLAYPADQVKMLNDFSTWASQQADVWFVNNQQLLAWMKSPVDKSKMGDFAAVKCQTKAETQEICNGVADVKGGQIDPGLPEMCNFANGSFSTCYGCPSTEPSVSNPVPDRSVKAGTAGARCPVPDSCDTLWWDPIGCKCLCQNDSCSFIDNSKPIVIGGGNQSAGNANTTTSGKTGPNSTSTASVVYPLFWAILIPVIGMADGQ</sequence>
<feature type="chain" id="PRO_5013322282" description="NodB homology domain-containing protein" evidence="1">
    <location>
        <begin position="24"/>
        <end position="476"/>
    </location>
</feature>
<comment type="caution">
    <text evidence="3">The sequence shown here is derived from an EMBL/GenBank/DDBJ whole genome shotgun (WGS) entry which is preliminary data.</text>
</comment>
<dbReference type="InterPro" id="IPR002509">
    <property type="entry name" value="NODB_dom"/>
</dbReference>
<dbReference type="EMBL" id="MCFE01000667">
    <property type="protein sequence ID" value="ORX82577.1"/>
    <property type="molecule type" value="Genomic_DNA"/>
</dbReference>
<dbReference type="GO" id="GO:0016810">
    <property type="term" value="F:hydrolase activity, acting on carbon-nitrogen (but not peptide) bonds"/>
    <property type="evidence" value="ECO:0007669"/>
    <property type="project" value="InterPro"/>
</dbReference>
<gene>
    <name evidence="3" type="ORF">K493DRAFT_240768</name>
</gene>
<dbReference type="Gene3D" id="3.20.20.370">
    <property type="entry name" value="Glycoside hydrolase/deacetylase"/>
    <property type="match status" value="1"/>
</dbReference>
<dbReference type="PANTHER" id="PTHR45985">
    <property type="match status" value="1"/>
</dbReference>
<dbReference type="SUPFAM" id="SSF88713">
    <property type="entry name" value="Glycoside hydrolase/deacetylase"/>
    <property type="match status" value="1"/>
</dbReference>
<dbReference type="STRING" id="1314790.A0A1Y1XA28"/>
<dbReference type="InParanoid" id="A0A1Y1XA28"/>
<accession>A0A1Y1XA28</accession>
<dbReference type="PANTHER" id="PTHR45985:SF3">
    <property type="entry name" value="CHITIN DEACETYLASE-LIKE 4"/>
    <property type="match status" value="1"/>
</dbReference>